<reference evidence="11 12" key="1">
    <citation type="journal article" date="2011" name="J. Bacteriol.">
        <title>Genome sequence of the halotolerant marine bacterium Myxococcus fulvus HW-1.</title>
        <authorList>
            <person name="Li Z.F."/>
            <person name="Li X."/>
            <person name="Liu H."/>
            <person name="Liu X."/>
            <person name="Han K."/>
            <person name="Wu Z.H."/>
            <person name="Hu W."/>
            <person name="Li F.F."/>
            <person name="Li Y.Z."/>
        </authorList>
    </citation>
    <scope>NUCLEOTIDE SEQUENCE [LARGE SCALE GENOMIC DNA]</scope>
    <source>
        <strain evidence="12">ATCC BAA-855 / HW-1</strain>
    </source>
</reference>
<dbReference type="InterPro" id="IPR001872">
    <property type="entry name" value="Peptidase_A8"/>
</dbReference>
<protein>
    <recommendedName>
        <fullName evidence="9">Lipoprotein signal peptidase</fullName>
        <ecNumber evidence="9">3.4.23.36</ecNumber>
    </recommendedName>
    <alternativeName>
        <fullName evidence="9">Prolipoprotein signal peptidase</fullName>
    </alternativeName>
    <alternativeName>
        <fullName evidence="9">Signal peptidase II</fullName>
        <shortName evidence="9">SPase II</shortName>
    </alternativeName>
</protein>
<evidence type="ECO:0000313" key="11">
    <source>
        <dbReference type="EMBL" id="AEI67457.1"/>
    </source>
</evidence>
<organism evidence="11 12">
    <name type="scientific">Myxococcus fulvus (strain ATCC BAA-855 / HW-1)</name>
    <dbReference type="NCBI Taxonomy" id="483219"/>
    <lineage>
        <taxon>Bacteria</taxon>
        <taxon>Pseudomonadati</taxon>
        <taxon>Myxococcota</taxon>
        <taxon>Myxococcia</taxon>
        <taxon>Myxococcales</taxon>
        <taxon>Cystobacterineae</taxon>
        <taxon>Myxococcaceae</taxon>
        <taxon>Myxococcus</taxon>
    </lineage>
</organism>
<keyword evidence="5 9" id="KW-0064">Aspartyl protease</keyword>
<dbReference type="PRINTS" id="PR00781">
    <property type="entry name" value="LIPOSIGPTASE"/>
</dbReference>
<keyword evidence="7 9" id="KW-1133">Transmembrane helix</keyword>
<evidence type="ECO:0000256" key="8">
    <source>
        <dbReference type="ARBA" id="ARBA00023136"/>
    </source>
</evidence>
<dbReference type="GO" id="GO:0006508">
    <property type="term" value="P:proteolysis"/>
    <property type="evidence" value="ECO:0007669"/>
    <property type="project" value="UniProtKB-KW"/>
</dbReference>
<comment type="caution">
    <text evidence="9">Lacks conserved residue(s) required for the propagation of feature annotation.</text>
</comment>
<dbReference type="PANTHER" id="PTHR33695:SF1">
    <property type="entry name" value="LIPOPROTEIN SIGNAL PEPTIDASE"/>
    <property type="match status" value="1"/>
</dbReference>
<evidence type="ECO:0000256" key="10">
    <source>
        <dbReference type="RuleBase" id="RU004181"/>
    </source>
</evidence>
<dbReference type="KEGG" id="mfu:LILAB_27850"/>
<dbReference type="STRING" id="483219.LILAB_27850"/>
<dbReference type="eggNOG" id="COG0597">
    <property type="taxonomic scope" value="Bacteria"/>
</dbReference>
<comment type="catalytic activity">
    <reaction evidence="9">
        <text>Release of signal peptides from bacterial membrane prolipoproteins. Hydrolyzes -Xaa-Yaa-Zaa-|-(S,diacylglyceryl)Cys-, in which Xaa is hydrophobic (preferably Leu), and Yaa (Ala or Ser) and Zaa (Gly or Ala) have small, neutral side chains.</text>
        <dbReference type="EC" id="3.4.23.36"/>
    </reaction>
</comment>
<dbReference type="AlphaFoldDB" id="F8CGA5"/>
<feature type="active site" evidence="9">
    <location>
        <position position="141"/>
    </location>
</feature>
<dbReference type="Pfam" id="PF01252">
    <property type="entry name" value="Peptidase_A8"/>
    <property type="match status" value="1"/>
</dbReference>
<dbReference type="GO" id="GO:0004190">
    <property type="term" value="F:aspartic-type endopeptidase activity"/>
    <property type="evidence" value="ECO:0007669"/>
    <property type="project" value="UniProtKB-UniRule"/>
</dbReference>
<dbReference type="UniPathway" id="UPA00665"/>
<proteinExistence type="inferred from homology"/>
<keyword evidence="2 9" id="KW-1003">Cell membrane</keyword>
<evidence type="ECO:0000256" key="2">
    <source>
        <dbReference type="ARBA" id="ARBA00022475"/>
    </source>
</evidence>
<evidence type="ECO:0000256" key="5">
    <source>
        <dbReference type="ARBA" id="ARBA00022750"/>
    </source>
</evidence>
<accession>F8CGA5</accession>
<sequence length="166" mass="18848">MTNGPTRLGYLLAVGGVWFVADQLTKHLAREGARRPVTVFERWWHFHYVENRAGAFGMFSSFSEAWRMPFFYGVGAICIVLLIGYYFHTPPAMTLQRWSLATMIGGALGNYVDRVRLRHVVDFVSWHVGDRFYWPTFNVADVAVVLGAALMILESFRAPRQQVSAG</sequence>
<feature type="active site" evidence="9">
    <location>
        <position position="122"/>
    </location>
</feature>
<dbReference type="Proteomes" id="UP000000488">
    <property type="component" value="Chromosome"/>
</dbReference>
<evidence type="ECO:0000256" key="4">
    <source>
        <dbReference type="ARBA" id="ARBA00022692"/>
    </source>
</evidence>
<evidence type="ECO:0000256" key="3">
    <source>
        <dbReference type="ARBA" id="ARBA00022670"/>
    </source>
</evidence>
<comment type="similarity">
    <text evidence="1 9 10">Belongs to the peptidase A8 family.</text>
</comment>
<evidence type="ECO:0000256" key="9">
    <source>
        <dbReference type="HAMAP-Rule" id="MF_00161"/>
    </source>
</evidence>
<keyword evidence="6 9" id="KW-0378">Hydrolase</keyword>
<evidence type="ECO:0000256" key="6">
    <source>
        <dbReference type="ARBA" id="ARBA00022801"/>
    </source>
</evidence>
<gene>
    <name evidence="9" type="primary">lspA</name>
    <name evidence="11" type="ordered locus">LILAB_27850</name>
</gene>
<name>F8CGA5_MYXFH</name>
<keyword evidence="3 9" id="KW-0645">Protease</keyword>
<evidence type="ECO:0000256" key="7">
    <source>
        <dbReference type="ARBA" id="ARBA00022989"/>
    </source>
</evidence>
<keyword evidence="4 9" id="KW-0812">Transmembrane</keyword>
<comment type="function">
    <text evidence="9">This protein specifically catalyzes the removal of signal peptides from prolipoproteins.</text>
</comment>
<comment type="pathway">
    <text evidence="9">Protein modification; lipoprotein biosynthesis (signal peptide cleavage).</text>
</comment>
<dbReference type="NCBIfam" id="TIGR00077">
    <property type="entry name" value="lspA"/>
    <property type="match status" value="1"/>
</dbReference>
<evidence type="ECO:0000256" key="1">
    <source>
        <dbReference type="ARBA" id="ARBA00006139"/>
    </source>
</evidence>
<dbReference type="EC" id="3.4.23.36" evidence="9"/>
<keyword evidence="8 9" id="KW-0472">Membrane</keyword>
<evidence type="ECO:0000313" key="12">
    <source>
        <dbReference type="Proteomes" id="UP000000488"/>
    </source>
</evidence>
<dbReference type="GO" id="GO:0005886">
    <property type="term" value="C:plasma membrane"/>
    <property type="evidence" value="ECO:0007669"/>
    <property type="project" value="UniProtKB-SubCell"/>
</dbReference>
<dbReference type="PANTHER" id="PTHR33695">
    <property type="entry name" value="LIPOPROTEIN SIGNAL PEPTIDASE"/>
    <property type="match status" value="1"/>
</dbReference>
<dbReference type="HAMAP" id="MF_00161">
    <property type="entry name" value="LspA"/>
    <property type="match status" value="1"/>
</dbReference>
<comment type="subcellular location">
    <subcellularLocation>
        <location evidence="9">Cell inner membrane</location>
        <topology evidence="9">Multi-pass membrane protein</topology>
    </subcellularLocation>
</comment>
<dbReference type="EMBL" id="CP002830">
    <property type="protein sequence ID" value="AEI67457.1"/>
    <property type="molecule type" value="Genomic_DNA"/>
</dbReference>
<keyword evidence="9" id="KW-0997">Cell inner membrane</keyword>
<dbReference type="HOGENOM" id="CLU_083252_4_0_7"/>
<feature type="transmembrane region" description="Helical" evidence="9">
    <location>
        <begin position="70"/>
        <end position="88"/>
    </location>
</feature>